<gene>
    <name evidence="1" type="ORF">E2C01_101015</name>
</gene>
<accession>A0A5B7K4L6</accession>
<proteinExistence type="predicted"/>
<sequence length="78" mass="8157">MADCCPETNLTLHKVQANVWLSLATEREPCTAAPLGLCPVGQITRGKFPGVTVFSIVSQPAIIGIAEDTGGIGGWGYK</sequence>
<evidence type="ECO:0000313" key="2">
    <source>
        <dbReference type="Proteomes" id="UP000324222"/>
    </source>
</evidence>
<comment type="caution">
    <text evidence="1">The sequence shown here is derived from an EMBL/GenBank/DDBJ whole genome shotgun (WGS) entry which is preliminary data.</text>
</comment>
<keyword evidence="2" id="KW-1185">Reference proteome</keyword>
<evidence type="ECO:0000313" key="1">
    <source>
        <dbReference type="EMBL" id="MPD05282.1"/>
    </source>
</evidence>
<reference evidence="1 2" key="1">
    <citation type="submission" date="2019-05" db="EMBL/GenBank/DDBJ databases">
        <title>Another draft genome of Portunus trituberculatus and its Hox gene families provides insights of decapod evolution.</title>
        <authorList>
            <person name="Jeong J.-H."/>
            <person name="Song I."/>
            <person name="Kim S."/>
            <person name="Choi T."/>
            <person name="Kim D."/>
            <person name="Ryu S."/>
            <person name="Kim W."/>
        </authorList>
    </citation>
    <scope>NUCLEOTIDE SEQUENCE [LARGE SCALE GENOMIC DNA]</scope>
    <source>
        <tissue evidence="1">Muscle</tissue>
    </source>
</reference>
<dbReference type="AlphaFoldDB" id="A0A5B7K4L6"/>
<dbReference type="Proteomes" id="UP000324222">
    <property type="component" value="Unassembled WGS sequence"/>
</dbReference>
<organism evidence="1 2">
    <name type="scientific">Portunus trituberculatus</name>
    <name type="common">Swimming crab</name>
    <name type="synonym">Neptunus trituberculatus</name>
    <dbReference type="NCBI Taxonomy" id="210409"/>
    <lineage>
        <taxon>Eukaryota</taxon>
        <taxon>Metazoa</taxon>
        <taxon>Ecdysozoa</taxon>
        <taxon>Arthropoda</taxon>
        <taxon>Crustacea</taxon>
        <taxon>Multicrustacea</taxon>
        <taxon>Malacostraca</taxon>
        <taxon>Eumalacostraca</taxon>
        <taxon>Eucarida</taxon>
        <taxon>Decapoda</taxon>
        <taxon>Pleocyemata</taxon>
        <taxon>Brachyura</taxon>
        <taxon>Eubrachyura</taxon>
        <taxon>Portunoidea</taxon>
        <taxon>Portunidae</taxon>
        <taxon>Portuninae</taxon>
        <taxon>Portunus</taxon>
    </lineage>
</organism>
<dbReference type="EMBL" id="VSRR010145263">
    <property type="protein sequence ID" value="MPD05282.1"/>
    <property type="molecule type" value="Genomic_DNA"/>
</dbReference>
<protein>
    <submittedName>
        <fullName evidence="1">Uncharacterized protein</fullName>
    </submittedName>
</protein>
<name>A0A5B7K4L6_PORTR</name>